<comment type="caution">
    <text evidence="4">The sequence shown here is derived from an EMBL/GenBank/DDBJ whole genome shotgun (WGS) entry which is preliminary data.</text>
</comment>
<dbReference type="InterPro" id="IPR057510">
    <property type="entry name" value="C2_SHIP1-2_first"/>
</dbReference>
<evidence type="ECO:0000259" key="3">
    <source>
        <dbReference type="Pfam" id="PF24150"/>
    </source>
</evidence>
<dbReference type="Pfam" id="PF24150">
    <property type="entry name" value="C2_SHIP1-2_first"/>
    <property type="match status" value="1"/>
</dbReference>
<dbReference type="PANTHER" id="PTHR46051:SF2">
    <property type="entry name" value="PHOSPHATIDYLINOSITOL 3,4,5-TRISPHOSPHATE 5-PHOSPHATASE 2"/>
    <property type="match status" value="1"/>
</dbReference>
<keyword evidence="1" id="KW-0727">SH2 domain</keyword>
<reference evidence="4 5" key="1">
    <citation type="submission" date="2020-02" db="EMBL/GenBank/DDBJ databases">
        <title>Bird 10,000 Genomes (B10K) Project - Family phase.</title>
        <authorList>
            <person name="Zhang G."/>
        </authorList>
    </citation>
    <scope>NUCLEOTIDE SEQUENCE [LARGE SCALE GENOMIC DNA]</scope>
    <source>
        <strain evidence="4">B10K-DU-001-40</strain>
        <tissue evidence="4">Muscle</tissue>
    </source>
</reference>
<dbReference type="GO" id="GO:0043569">
    <property type="term" value="P:negative regulation of insulin-like growth factor receptor signaling pathway"/>
    <property type="evidence" value="ECO:0007669"/>
    <property type="project" value="TreeGrafter"/>
</dbReference>
<proteinExistence type="predicted"/>
<evidence type="ECO:0000256" key="1">
    <source>
        <dbReference type="ARBA" id="ARBA00022999"/>
    </source>
</evidence>
<sequence length="137" mass="14939">HVGCQAGAQSGEQELESLVLKLSVLKDFLSSIEKKVGGGNTPGSAAPPAPPQPLSRKAKSIPVQTFEVKLDVTLGDLPKIGKSQKQTLSVDVEGGRVVVLRKQRDSQEDWNTFTHDKIRQLIKSQRVQNKLGIVFEK</sequence>
<keyword evidence="5" id="KW-1185">Reference proteome</keyword>
<evidence type="ECO:0000313" key="5">
    <source>
        <dbReference type="Proteomes" id="UP000584326"/>
    </source>
</evidence>
<feature type="non-terminal residue" evidence="4">
    <location>
        <position position="137"/>
    </location>
</feature>
<accession>A0A7L4HCA8</accession>
<feature type="non-terminal residue" evidence="4">
    <location>
        <position position="1"/>
    </location>
</feature>
<dbReference type="PANTHER" id="PTHR46051">
    <property type="entry name" value="SH2 DOMAIN-CONTAINING PROTEIN"/>
    <property type="match status" value="1"/>
</dbReference>
<dbReference type="Proteomes" id="UP000584326">
    <property type="component" value="Unassembled WGS sequence"/>
</dbReference>
<name>A0A7L4HCA8_PODST</name>
<feature type="domain" description="Phosphatidylinositol 3,4,5-trisphosphate 5-phosphatase 1/2-like first C2" evidence="3">
    <location>
        <begin position="61"/>
        <end position="137"/>
    </location>
</feature>
<evidence type="ECO:0000313" key="4">
    <source>
        <dbReference type="EMBL" id="NXX22060.1"/>
    </source>
</evidence>
<dbReference type="GO" id="GO:0050776">
    <property type="term" value="P:regulation of immune response"/>
    <property type="evidence" value="ECO:0007669"/>
    <property type="project" value="TreeGrafter"/>
</dbReference>
<dbReference type="OrthoDB" id="9362052at2759"/>
<dbReference type="GO" id="GO:0004445">
    <property type="term" value="F:inositol-polyphosphate 5-phosphatase activity"/>
    <property type="evidence" value="ECO:0007669"/>
    <property type="project" value="TreeGrafter"/>
</dbReference>
<gene>
    <name evidence="4" type="primary">Inppl1_1</name>
    <name evidence="4" type="ORF">PODSTR_R03720</name>
</gene>
<dbReference type="GO" id="GO:0005829">
    <property type="term" value="C:cytosol"/>
    <property type="evidence" value="ECO:0007669"/>
    <property type="project" value="TreeGrafter"/>
</dbReference>
<protein>
    <submittedName>
        <fullName evidence="4">SHIP2 phosphatase</fullName>
    </submittedName>
</protein>
<evidence type="ECO:0000256" key="2">
    <source>
        <dbReference type="SAM" id="MobiDB-lite"/>
    </source>
</evidence>
<dbReference type="EMBL" id="VZTK01027696">
    <property type="protein sequence ID" value="NXX22060.1"/>
    <property type="molecule type" value="Genomic_DNA"/>
</dbReference>
<feature type="region of interest" description="Disordered" evidence="2">
    <location>
        <begin position="36"/>
        <end position="57"/>
    </location>
</feature>
<organism evidence="4 5">
    <name type="scientific">Podargus strigoides</name>
    <name type="common">Tawny frogmouth</name>
    <name type="synonym">Caprimulgus strigoides</name>
    <dbReference type="NCBI Taxonomy" id="8905"/>
    <lineage>
        <taxon>Eukaryota</taxon>
        <taxon>Metazoa</taxon>
        <taxon>Chordata</taxon>
        <taxon>Craniata</taxon>
        <taxon>Vertebrata</taxon>
        <taxon>Euteleostomi</taxon>
        <taxon>Archelosauria</taxon>
        <taxon>Archosauria</taxon>
        <taxon>Dinosauria</taxon>
        <taxon>Saurischia</taxon>
        <taxon>Theropoda</taxon>
        <taxon>Coelurosauria</taxon>
        <taxon>Aves</taxon>
        <taxon>Neognathae</taxon>
        <taxon>Neoaves</taxon>
        <taxon>Strisores</taxon>
        <taxon>Caprimulgiformes</taxon>
        <taxon>Podargidae</taxon>
        <taxon>Podargus</taxon>
    </lineage>
</organism>
<dbReference type="AlphaFoldDB" id="A0A7L4HCA8"/>